<dbReference type="Gene3D" id="1.20.59.20">
    <property type="match status" value="1"/>
</dbReference>
<evidence type="ECO:0000313" key="9">
    <source>
        <dbReference type="Proteomes" id="UP000767446"/>
    </source>
</evidence>
<dbReference type="AlphaFoldDB" id="A0A941GV74"/>
<dbReference type="InterPro" id="IPR012094">
    <property type="entry name" value="tRNA_Ile_lys_synt"/>
</dbReference>
<dbReference type="SUPFAM" id="SSF52402">
    <property type="entry name" value="Adenine nucleotide alpha hydrolases-like"/>
    <property type="match status" value="1"/>
</dbReference>
<keyword evidence="3 6" id="KW-0547">Nucleotide-binding</keyword>
<keyword evidence="1 6" id="KW-0436">Ligase</keyword>
<feature type="domain" description="tRNA(Ile)-lysidine/2-thiocytidine synthase N-terminal" evidence="7">
    <location>
        <begin position="26"/>
        <end position="201"/>
    </location>
</feature>
<dbReference type="GO" id="GO:0005524">
    <property type="term" value="F:ATP binding"/>
    <property type="evidence" value="ECO:0007669"/>
    <property type="project" value="UniProtKB-UniRule"/>
</dbReference>
<dbReference type="EMBL" id="JADQBC010000052">
    <property type="protein sequence ID" value="MBR8828030.1"/>
    <property type="molecule type" value="Genomic_DNA"/>
</dbReference>
<dbReference type="GO" id="GO:0005737">
    <property type="term" value="C:cytoplasm"/>
    <property type="evidence" value="ECO:0007669"/>
    <property type="project" value="UniProtKB-SubCell"/>
</dbReference>
<evidence type="ECO:0000256" key="4">
    <source>
        <dbReference type="ARBA" id="ARBA00022840"/>
    </source>
</evidence>
<dbReference type="NCBIfam" id="TIGR02432">
    <property type="entry name" value="lysidine_TilS_N"/>
    <property type="match status" value="1"/>
</dbReference>
<comment type="function">
    <text evidence="6">Ligates lysine onto the cytidine present at position 34 of the AUA codon-specific tRNA(Ile) that contains the anticodon CAU, in an ATP-dependent manner. Cytidine is converted to lysidine, thus changing the amino acid specificity of the tRNA from methionine to isoleucine.</text>
</comment>
<dbReference type="Proteomes" id="UP000767446">
    <property type="component" value="Unassembled WGS sequence"/>
</dbReference>
<evidence type="ECO:0000259" key="7">
    <source>
        <dbReference type="Pfam" id="PF01171"/>
    </source>
</evidence>
<keyword evidence="6" id="KW-0963">Cytoplasm</keyword>
<dbReference type="Gene3D" id="3.40.50.620">
    <property type="entry name" value="HUPs"/>
    <property type="match status" value="1"/>
</dbReference>
<evidence type="ECO:0000313" key="8">
    <source>
        <dbReference type="EMBL" id="MBR8828030.1"/>
    </source>
</evidence>
<gene>
    <name evidence="6 8" type="primary">tilS</name>
    <name evidence="8" type="ORF">DSM107014_09035</name>
</gene>
<dbReference type="GO" id="GO:0032267">
    <property type="term" value="F:tRNA(Ile)-lysidine synthase activity"/>
    <property type="evidence" value="ECO:0007669"/>
    <property type="project" value="UniProtKB-EC"/>
</dbReference>
<sequence>MSWSQLHGRLHQTLRDKQLLQRGEGVLVAVSGGQDSLCLTKLLLDLQPKWEWKIAIAHCDHGWSSDEGIADHVEKIAKEWGINYAQKTAEKIKETEAAARKWRYEALREIAETEGLENIVTGHTLSDRAETVLYNLIRGAGADGIATLTWERQLTEKIRLVRPILNISRRETGEFCQAYKLPIWEDAANKNMRYARNRIRQDLIPYLKEQFNPQVEKALAQTGEILREEVEYLENCAQEILAISITENKKGLNRGILKKKPLALGRRVVKKFLEIHGKKAPKFEEIETVMQLMKAPNKSRTSSLSGGWHLEVEGEWIVFRDLKKK</sequence>
<evidence type="ECO:0000256" key="3">
    <source>
        <dbReference type="ARBA" id="ARBA00022741"/>
    </source>
</evidence>
<dbReference type="GO" id="GO:0006400">
    <property type="term" value="P:tRNA modification"/>
    <property type="evidence" value="ECO:0007669"/>
    <property type="project" value="UniProtKB-UniRule"/>
</dbReference>
<keyword evidence="4 6" id="KW-0067">ATP-binding</keyword>
<comment type="domain">
    <text evidence="6">The N-terminal region contains the highly conserved SGGXDS motif, predicted to be a P-loop motif involved in ATP binding.</text>
</comment>
<dbReference type="EC" id="6.3.4.19" evidence="6"/>
<comment type="subcellular location">
    <subcellularLocation>
        <location evidence="6">Cytoplasm</location>
    </subcellularLocation>
</comment>
<dbReference type="SUPFAM" id="SSF82829">
    <property type="entry name" value="MesJ substrate recognition domain-like"/>
    <property type="match status" value="1"/>
</dbReference>
<evidence type="ECO:0000256" key="1">
    <source>
        <dbReference type="ARBA" id="ARBA00022598"/>
    </source>
</evidence>
<dbReference type="InterPro" id="IPR012795">
    <property type="entry name" value="tRNA_Ile_lys_synt_N"/>
</dbReference>
<name>A0A941GV74_9CHRO</name>
<accession>A0A941GV74</accession>
<keyword evidence="2 6" id="KW-0819">tRNA processing</keyword>
<feature type="binding site" evidence="6">
    <location>
        <begin position="31"/>
        <end position="36"/>
    </location>
    <ligand>
        <name>ATP</name>
        <dbReference type="ChEBI" id="CHEBI:30616"/>
    </ligand>
</feature>
<comment type="catalytic activity">
    <reaction evidence="5 6">
        <text>cytidine(34) in tRNA(Ile2) + L-lysine + ATP = lysidine(34) in tRNA(Ile2) + AMP + diphosphate + H(+)</text>
        <dbReference type="Rhea" id="RHEA:43744"/>
        <dbReference type="Rhea" id="RHEA-COMP:10625"/>
        <dbReference type="Rhea" id="RHEA-COMP:10670"/>
        <dbReference type="ChEBI" id="CHEBI:15378"/>
        <dbReference type="ChEBI" id="CHEBI:30616"/>
        <dbReference type="ChEBI" id="CHEBI:32551"/>
        <dbReference type="ChEBI" id="CHEBI:33019"/>
        <dbReference type="ChEBI" id="CHEBI:82748"/>
        <dbReference type="ChEBI" id="CHEBI:83665"/>
        <dbReference type="ChEBI" id="CHEBI:456215"/>
        <dbReference type="EC" id="6.3.4.19"/>
    </reaction>
</comment>
<dbReference type="InterPro" id="IPR014729">
    <property type="entry name" value="Rossmann-like_a/b/a_fold"/>
</dbReference>
<dbReference type="PANTHER" id="PTHR43033:SF1">
    <property type="entry name" value="TRNA(ILE)-LYSIDINE SYNTHASE-RELATED"/>
    <property type="match status" value="1"/>
</dbReference>
<protein>
    <recommendedName>
        <fullName evidence="6">tRNA(Ile)-lysidine synthase</fullName>
        <ecNumber evidence="6">6.3.4.19</ecNumber>
    </recommendedName>
    <alternativeName>
        <fullName evidence="6">tRNA(Ile)-2-lysyl-cytidine synthase</fullName>
    </alternativeName>
    <alternativeName>
        <fullName evidence="6">tRNA(Ile)-lysidine synthetase</fullName>
    </alternativeName>
</protein>
<comment type="similarity">
    <text evidence="6">Belongs to the tRNA(Ile)-lysidine synthase family.</text>
</comment>
<dbReference type="HAMAP" id="MF_01161">
    <property type="entry name" value="tRNA_Ile_lys_synt"/>
    <property type="match status" value="1"/>
</dbReference>
<dbReference type="PANTHER" id="PTHR43033">
    <property type="entry name" value="TRNA(ILE)-LYSIDINE SYNTHASE-RELATED"/>
    <property type="match status" value="1"/>
</dbReference>
<dbReference type="InterPro" id="IPR011063">
    <property type="entry name" value="TilS/TtcA_N"/>
</dbReference>
<organism evidence="8 9">
    <name type="scientific">Gomphosphaeria aponina SAG 52.96 = DSM 107014</name>
    <dbReference type="NCBI Taxonomy" id="1521640"/>
    <lineage>
        <taxon>Bacteria</taxon>
        <taxon>Bacillati</taxon>
        <taxon>Cyanobacteriota</taxon>
        <taxon>Cyanophyceae</taxon>
        <taxon>Oscillatoriophycideae</taxon>
        <taxon>Chroococcales</taxon>
        <taxon>Gomphosphaeriaceae</taxon>
        <taxon>Gomphosphaeria</taxon>
    </lineage>
</organism>
<evidence type="ECO:0000256" key="2">
    <source>
        <dbReference type="ARBA" id="ARBA00022694"/>
    </source>
</evidence>
<proteinExistence type="inferred from homology"/>
<evidence type="ECO:0000256" key="6">
    <source>
        <dbReference type="HAMAP-Rule" id="MF_01161"/>
    </source>
</evidence>
<dbReference type="CDD" id="cd01992">
    <property type="entry name" value="TilS_N"/>
    <property type="match status" value="1"/>
</dbReference>
<evidence type="ECO:0000256" key="5">
    <source>
        <dbReference type="ARBA" id="ARBA00048539"/>
    </source>
</evidence>
<comment type="caution">
    <text evidence="8">The sequence shown here is derived from an EMBL/GenBank/DDBJ whole genome shotgun (WGS) entry which is preliminary data.</text>
</comment>
<reference evidence="8" key="1">
    <citation type="submission" date="2021-02" db="EMBL/GenBank/DDBJ databases">
        <title>Metagenome analyses of Stigonema ocellatum DSM 106950, Chlorogloea purpurea SAG 13.99 and Gomphosphaeria aponina DSM 107014.</title>
        <authorList>
            <person name="Marter P."/>
            <person name="Huang S."/>
        </authorList>
    </citation>
    <scope>NUCLEOTIDE SEQUENCE</scope>
    <source>
        <strain evidence="8">JP213</strain>
    </source>
</reference>
<dbReference type="Pfam" id="PF01171">
    <property type="entry name" value="ATP_bind_3"/>
    <property type="match status" value="1"/>
</dbReference>